<keyword evidence="9" id="KW-1185">Reference proteome</keyword>
<dbReference type="STRING" id="1123382.SAMN02745221_01403"/>
<feature type="transmembrane region" description="Helical" evidence="6">
    <location>
        <begin position="40"/>
        <end position="61"/>
    </location>
</feature>
<dbReference type="Proteomes" id="UP000242329">
    <property type="component" value="Unassembled WGS sequence"/>
</dbReference>
<dbReference type="EMBL" id="FQWY01000021">
    <property type="protein sequence ID" value="SHG98252.1"/>
    <property type="molecule type" value="Genomic_DNA"/>
</dbReference>
<evidence type="ECO:0000313" key="9">
    <source>
        <dbReference type="Proteomes" id="UP000242329"/>
    </source>
</evidence>
<protein>
    <submittedName>
        <fullName evidence="8">Uncharacterized integral membrane protein</fullName>
    </submittedName>
</protein>
<reference evidence="9" key="1">
    <citation type="submission" date="2016-11" db="EMBL/GenBank/DDBJ databases">
        <authorList>
            <person name="Varghese N."/>
            <person name="Submissions S."/>
        </authorList>
    </citation>
    <scope>NUCLEOTIDE SEQUENCE [LARGE SCALE GENOMIC DNA]</scope>
    <source>
        <strain evidence="9">DSM 11003</strain>
    </source>
</reference>
<evidence type="ECO:0000256" key="6">
    <source>
        <dbReference type="SAM" id="Phobius"/>
    </source>
</evidence>
<evidence type="ECO:0000256" key="5">
    <source>
        <dbReference type="SAM" id="MobiDB-lite"/>
    </source>
</evidence>
<evidence type="ECO:0000256" key="4">
    <source>
        <dbReference type="ARBA" id="ARBA00023136"/>
    </source>
</evidence>
<dbReference type="OrthoDB" id="2088264at2"/>
<keyword evidence="2 6" id="KW-0812">Transmembrane</keyword>
<feature type="domain" description="Lipopolysaccharide assembly protein A" evidence="7">
    <location>
        <begin position="21"/>
        <end position="84"/>
    </location>
</feature>
<name>A0A1M5P918_9FIRM</name>
<evidence type="ECO:0000256" key="1">
    <source>
        <dbReference type="ARBA" id="ARBA00022475"/>
    </source>
</evidence>
<feature type="region of interest" description="Disordered" evidence="5">
    <location>
        <begin position="84"/>
        <end position="105"/>
    </location>
</feature>
<dbReference type="PANTHER" id="PTHR41335">
    <property type="entry name" value="MEMBRANE PROTEIN-RELATED"/>
    <property type="match status" value="1"/>
</dbReference>
<dbReference type="RefSeq" id="WP_073092036.1">
    <property type="nucleotide sequence ID" value="NZ_FQWY01000021.1"/>
</dbReference>
<dbReference type="AlphaFoldDB" id="A0A1M5P918"/>
<evidence type="ECO:0000256" key="3">
    <source>
        <dbReference type="ARBA" id="ARBA00022989"/>
    </source>
</evidence>
<keyword evidence="1" id="KW-1003">Cell membrane</keyword>
<dbReference type="GO" id="GO:0005886">
    <property type="term" value="C:plasma membrane"/>
    <property type="evidence" value="ECO:0007669"/>
    <property type="project" value="InterPro"/>
</dbReference>
<dbReference type="PANTHER" id="PTHR41335:SF1">
    <property type="entry name" value="MEMBRANE PROTEIN"/>
    <property type="match status" value="1"/>
</dbReference>
<organism evidence="8 9">
    <name type="scientific">Thermosyntropha lipolytica DSM 11003</name>
    <dbReference type="NCBI Taxonomy" id="1123382"/>
    <lineage>
        <taxon>Bacteria</taxon>
        <taxon>Bacillati</taxon>
        <taxon>Bacillota</taxon>
        <taxon>Clostridia</taxon>
        <taxon>Eubacteriales</taxon>
        <taxon>Syntrophomonadaceae</taxon>
        <taxon>Thermosyntropha</taxon>
    </lineage>
</organism>
<keyword evidence="4 6" id="KW-0472">Membrane</keyword>
<evidence type="ECO:0000259" key="7">
    <source>
        <dbReference type="Pfam" id="PF06305"/>
    </source>
</evidence>
<sequence>MQGYLIGALLFILGVAIFVFQNTSEVTVHFLSWTSPKVSLAVVVLIAALSGAVITFLIDSFRQFKIARRIKELTAENRKLQKQIKSLTGESSKESKPAENTDKPQ</sequence>
<evidence type="ECO:0000256" key="2">
    <source>
        <dbReference type="ARBA" id="ARBA00022692"/>
    </source>
</evidence>
<keyword evidence="3 6" id="KW-1133">Transmembrane helix</keyword>
<proteinExistence type="predicted"/>
<dbReference type="InterPro" id="IPR010445">
    <property type="entry name" value="LapA_dom"/>
</dbReference>
<accession>A0A1M5P918</accession>
<feature type="compositionally biased region" description="Basic and acidic residues" evidence="5">
    <location>
        <begin position="91"/>
        <end position="105"/>
    </location>
</feature>
<gene>
    <name evidence="8" type="ORF">SAMN02745221_01403</name>
</gene>
<dbReference type="Gene3D" id="1.20.5.170">
    <property type="match status" value="1"/>
</dbReference>
<evidence type="ECO:0000313" key="8">
    <source>
        <dbReference type="EMBL" id="SHG98252.1"/>
    </source>
</evidence>
<dbReference type="Pfam" id="PF06305">
    <property type="entry name" value="LapA_dom"/>
    <property type="match status" value="1"/>
</dbReference>